<dbReference type="Proteomes" id="UP000461880">
    <property type="component" value="Unassembled WGS sequence"/>
</dbReference>
<sequence length="271" mass="30413">MKLELIDGSFAYEHSGLVLNQVSFSAEEGETVAVLGPNGIGKTTLLRCLLGFLKLQKGEIRINGRPRSEISDQEFWRMCAYVPQARSQTFAYTVEETVLMGRGPYLGFFQMPQRKDEEIAIQAMKEAGVYELRDRSCNEISGGELQLVLIARALAAKPQMLVMDEPETGLDFRNQLRVMDLIDVLSHQKGLTVILNTHYPDHACSIADRTLLLSDHSVQFGKTSEVLTEAHMEEAFGVEVHMHEEVIGGKNYVSMIPVALKDSQRYNHHSE</sequence>
<dbReference type="Gene3D" id="3.40.50.300">
    <property type="entry name" value="P-loop containing nucleotide triphosphate hydrolases"/>
    <property type="match status" value="1"/>
</dbReference>
<dbReference type="FunFam" id="3.40.50.300:FF:000134">
    <property type="entry name" value="Iron-enterobactin ABC transporter ATP-binding protein"/>
    <property type="match status" value="1"/>
</dbReference>
<proteinExistence type="inferred from homology"/>
<dbReference type="GO" id="GO:0016887">
    <property type="term" value="F:ATP hydrolysis activity"/>
    <property type="evidence" value="ECO:0007669"/>
    <property type="project" value="InterPro"/>
</dbReference>
<dbReference type="PROSITE" id="PS00211">
    <property type="entry name" value="ABC_TRANSPORTER_1"/>
    <property type="match status" value="1"/>
</dbReference>
<keyword evidence="4 6" id="KW-0067">ATP-binding</keyword>
<evidence type="ECO:0000313" key="7">
    <source>
        <dbReference type="Proteomes" id="UP000461880"/>
    </source>
</evidence>
<dbReference type="InterPro" id="IPR050153">
    <property type="entry name" value="Metal_Ion_Import_ABC"/>
</dbReference>
<protein>
    <submittedName>
        <fullName evidence="6">ABC transporter ATP-binding protein</fullName>
    </submittedName>
</protein>
<dbReference type="SMART" id="SM00382">
    <property type="entry name" value="AAA"/>
    <property type="match status" value="1"/>
</dbReference>
<dbReference type="PANTHER" id="PTHR42734:SF6">
    <property type="entry name" value="MOLYBDATE IMPORT ATP-BINDING PROTEIN MOLC"/>
    <property type="match status" value="1"/>
</dbReference>
<feature type="domain" description="ABC transporter" evidence="5">
    <location>
        <begin position="3"/>
        <end position="240"/>
    </location>
</feature>
<comment type="caution">
    <text evidence="6">The sequence shown here is derived from an EMBL/GenBank/DDBJ whole genome shotgun (WGS) entry which is preliminary data.</text>
</comment>
<name>A0A7X2NTY5_9FIRM</name>
<evidence type="ECO:0000313" key="6">
    <source>
        <dbReference type="EMBL" id="MSS59501.1"/>
    </source>
</evidence>
<dbReference type="InterPro" id="IPR027417">
    <property type="entry name" value="P-loop_NTPase"/>
</dbReference>
<organism evidence="6 7">
    <name type="scientific">Stecheria intestinalis</name>
    <dbReference type="NCBI Taxonomy" id="2606630"/>
    <lineage>
        <taxon>Bacteria</taxon>
        <taxon>Bacillati</taxon>
        <taxon>Bacillota</taxon>
        <taxon>Erysipelotrichia</taxon>
        <taxon>Erysipelotrichales</taxon>
        <taxon>Erysipelotrichaceae</taxon>
        <taxon>Stecheria</taxon>
    </lineage>
</organism>
<dbReference type="InterPro" id="IPR003593">
    <property type="entry name" value="AAA+_ATPase"/>
</dbReference>
<keyword evidence="2" id="KW-0813">Transport</keyword>
<dbReference type="SUPFAM" id="SSF52540">
    <property type="entry name" value="P-loop containing nucleoside triphosphate hydrolases"/>
    <property type="match status" value="1"/>
</dbReference>
<accession>A0A7X2NTY5</accession>
<dbReference type="PROSITE" id="PS50893">
    <property type="entry name" value="ABC_TRANSPORTER_2"/>
    <property type="match status" value="1"/>
</dbReference>
<evidence type="ECO:0000256" key="2">
    <source>
        <dbReference type="ARBA" id="ARBA00022448"/>
    </source>
</evidence>
<keyword evidence="3" id="KW-0547">Nucleotide-binding</keyword>
<dbReference type="InterPro" id="IPR017871">
    <property type="entry name" value="ABC_transporter-like_CS"/>
</dbReference>
<evidence type="ECO:0000256" key="1">
    <source>
        <dbReference type="ARBA" id="ARBA00005417"/>
    </source>
</evidence>
<dbReference type="Pfam" id="PF00005">
    <property type="entry name" value="ABC_tran"/>
    <property type="match status" value="1"/>
</dbReference>
<evidence type="ECO:0000259" key="5">
    <source>
        <dbReference type="PROSITE" id="PS50893"/>
    </source>
</evidence>
<evidence type="ECO:0000256" key="4">
    <source>
        <dbReference type="ARBA" id="ARBA00022840"/>
    </source>
</evidence>
<dbReference type="EMBL" id="VUMN01000034">
    <property type="protein sequence ID" value="MSS59501.1"/>
    <property type="molecule type" value="Genomic_DNA"/>
</dbReference>
<comment type="similarity">
    <text evidence="1">Belongs to the ABC transporter superfamily.</text>
</comment>
<dbReference type="PANTHER" id="PTHR42734">
    <property type="entry name" value="METAL TRANSPORT SYSTEM ATP-BINDING PROTEIN TM_0124-RELATED"/>
    <property type="match status" value="1"/>
</dbReference>
<dbReference type="AlphaFoldDB" id="A0A7X2NTY5"/>
<dbReference type="GO" id="GO:0005524">
    <property type="term" value="F:ATP binding"/>
    <property type="evidence" value="ECO:0007669"/>
    <property type="project" value="UniProtKB-KW"/>
</dbReference>
<evidence type="ECO:0000256" key="3">
    <source>
        <dbReference type="ARBA" id="ARBA00022741"/>
    </source>
</evidence>
<dbReference type="InterPro" id="IPR003439">
    <property type="entry name" value="ABC_transporter-like_ATP-bd"/>
</dbReference>
<gene>
    <name evidence="6" type="ORF">FYJ51_11420</name>
</gene>
<reference evidence="6 7" key="1">
    <citation type="submission" date="2019-08" db="EMBL/GenBank/DDBJ databases">
        <title>In-depth cultivation of the pig gut microbiome towards novel bacterial diversity and tailored functional studies.</title>
        <authorList>
            <person name="Wylensek D."/>
            <person name="Hitch T.C.A."/>
            <person name="Clavel T."/>
        </authorList>
    </citation>
    <scope>NUCLEOTIDE SEQUENCE [LARGE SCALE GENOMIC DNA]</scope>
    <source>
        <strain evidence="6 7">Oil+RF-744-GAM-WT-6</strain>
    </source>
</reference>
<dbReference type="RefSeq" id="WP_154505756.1">
    <property type="nucleotide sequence ID" value="NZ_VUMN01000034.1"/>
</dbReference>
<keyword evidence="7" id="KW-1185">Reference proteome</keyword>